<dbReference type="Gene3D" id="2.40.50.100">
    <property type="match status" value="1"/>
</dbReference>
<reference evidence="3" key="3">
    <citation type="submission" date="2015-06" db="UniProtKB">
        <authorList>
            <consortium name="EnsemblProtists"/>
        </authorList>
    </citation>
    <scope>IDENTIFICATION</scope>
</reference>
<proteinExistence type="predicted"/>
<feature type="region of interest" description="Disordered" evidence="1">
    <location>
        <begin position="1"/>
        <end position="26"/>
    </location>
</feature>
<gene>
    <name evidence="2" type="ORF">GUITHDRAFT_112492</name>
</gene>
<dbReference type="STRING" id="905079.L1IZ16"/>
<dbReference type="PANTHER" id="PTHR13651">
    <property type="entry name" value="PROTEIN ABITRAM"/>
    <property type="match status" value="1"/>
</dbReference>
<dbReference type="OrthoDB" id="48130at2759"/>
<evidence type="ECO:0000256" key="1">
    <source>
        <dbReference type="SAM" id="MobiDB-lite"/>
    </source>
</evidence>
<dbReference type="GeneID" id="17298133"/>
<feature type="compositionally biased region" description="Basic and acidic residues" evidence="1">
    <location>
        <begin position="1"/>
        <end position="19"/>
    </location>
</feature>
<reference evidence="2 4" key="1">
    <citation type="journal article" date="2012" name="Nature">
        <title>Algal genomes reveal evolutionary mosaicism and the fate of nucleomorphs.</title>
        <authorList>
            <consortium name="DOE Joint Genome Institute"/>
            <person name="Curtis B.A."/>
            <person name="Tanifuji G."/>
            <person name="Burki F."/>
            <person name="Gruber A."/>
            <person name="Irimia M."/>
            <person name="Maruyama S."/>
            <person name="Arias M.C."/>
            <person name="Ball S.G."/>
            <person name="Gile G.H."/>
            <person name="Hirakawa Y."/>
            <person name="Hopkins J.F."/>
            <person name="Kuo A."/>
            <person name="Rensing S.A."/>
            <person name="Schmutz J."/>
            <person name="Symeonidi A."/>
            <person name="Elias M."/>
            <person name="Eveleigh R.J."/>
            <person name="Herman E.K."/>
            <person name="Klute M.J."/>
            <person name="Nakayama T."/>
            <person name="Obornik M."/>
            <person name="Reyes-Prieto A."/>
            <person name="Armbrust E.V."/>
            <person name="Aves S.J."/>
            <person name="Beiko R.G."/>
            <person name="Coutinho P."/>
            <person name="Dacks J.B."/>
            <person name="Durnford D.G."/>
            <person name="Fast N.M."/>
            <person name="Green B.R."/>
            <person name="Grisdale C.J."/>
            <person name="Hempel F."/>
            <person name="Henrissat B."/>
            <person name="Hoppner M.P."/>
            <person name="Ishida K."/>
            <person name="Kim E."/>
            <person name="Koreny L."/>
            <person name="Kroth P.G."/>
            <person name="Liu Y."/>
            <person name="Malik S.B."/>
            <person name="Maier U.G."/>
            <person name="McRose D."/>
            <person name="Mock T."/>
            <person name="Neilson J.A."/>
            <person name="Onodera N.T."/>
            <person name="Poole A.M."/>
            <person name="Pritham E.J."/>
            <person name="Richards T.A."/>
            <person name="Rocap G."/>
            <person name="Roy S.W."/>
            <person name="Sarai C."/>
            <person name="Schaack S."/>
            <person name="Shirato S."/>
            <person name="Slamovits C.H."/>
            <person name="Spencer D.F."/>
            <person name="Suzuki S."/>
            <person name="Worden A.Z."/>
            <person name="Zauner S."/>
            <person name="Barry K."/>
            <person name="Bell C."/>
            <person name="Bharti A.K."/>
            <person name="Crow J.A."/>
            <person name="Grimwood J."/>
            <person name="Kramer R."/>
            <person name="Lindquist E."/>
            <person name="Lucas S."/>
            <person name="Salamov A."/>
            <person name="McFadden G.I."/>
            <person name="Lane C.E."/>
            <person name="Keeling P.J."/>
            <person name="Gray M.W."/>
            <person name="Grigoriev I.V."/>
            <person name="Archibald J.M."/>
        </authorList>
    </citation>
    <scope>NUCLEOTIDE SEQUENCE</scope>
    <source>
        <strain evidence="2 4">CCMP2712</strain>
    </source>
</reference>
<dbReference type="SUPFAM" id="SSF51230">
    <property type="entry name" value="Single hybrid motif"/>
    <property type="match status" value="1"/>
</dbReference>
<evidence type="ECO:0000313" key="4">
    <source>
        <dbReference type="Proteomes" id="UP000011087"/>
    </source>
</evidence>
<dbReference type="GO" id="GO:0005634">
    <property type="term" value="C:nucleus"/>
    <property type="evidence" value="ECO:0007669"/>
    <property type="project" value="TreeGrafter"/>
</dbReference>
<reference evidence="4" key="2">
    <citation type="submission" date="2012-11" db="EMBL/GenBank/DDBJ databases">
        <authorList>
            <person name="Kuo A."/>
            <person name="Curtis B.A."/>
            <person name="Tanifuji G."/>
            <person name="Burki F."/>
            <person name="Gruber A."/>
            <person name="Irimia M."/>
            <person name="Maruyama S."/>
            <person name="Arias M.C."/>
            <person name="Ball S.G."/>
            <person name="Gile G.H."/>
            <person name="Hirakawa Y."/>
            <person name="Hopkins J.F."/>
            <person name="Rensing S.A."/>
            <person name="Schmutz J."/>
            <person name="Symeonidi A."/>
            <person name="Elias M."/>
            <person name="Eveleigh R.J."/>
            <person name="Herman E.K."/>
            <person name="Klute M.J."/>
            <person name="Nakayama T."/>
            <person name="Obornik M."/>
            <person name="Reyes-Prieto A."/>
            <person name="Armbrust E.V."/>
            <person name="Aves S.J."/>
            <person name="Beiko R.G."/>
            <person name="Coutinho P."/>
            <person name="Dacks J.B."/>
            <person name="Durnford D.G."/>
            <person name="Fast N.M."/>
            <person name="Green B.R."/>
            <person name="Grisdale C."/>
            <person name="Hempe F."/>
            <person name="Henrissat B."/>
            <person name="Hoppner M.P."/>
            <person name="Ishida K.-I."/>
            <person name="Kim E."/>
            <person name="Koreny L."/>
            <person name="Kroth P.G."/>
            <person name="Liu Y."/>
            <person name="Malik S.-B."/>
            <person name="Maier U.G."/>
            <person name="McRose D."/>
            <person name="Mock T."/>
            <person name="Neilson J.A."/>
            <person name="Onodera N.T."/>
            <person name="Poole A.M."/>
            <person name="Pritham E.J."/>
            <person name="Richards T.A."/>
            <person name="Rocap G."/>
            <person name="Roy S.W."/>
            <person name="Sarai C."/>
            <person name="Schaack S."/>
            <person name="Shirato S."/>
            <person name="Slamovits C.H."/>
            <person name="Spencer D.F."/>
            <person name="Suzuki S."/>
            <person name="Worden A.Z."/>
            <person name="Zauner S."/>
            <person name="Barry K."/>
            <person name="Bell C."/>
            <person name="Bharti A.K."/>
            <person name="Crow J.A."/>
            <person name="Grimwood J."/>
            <person name="Kramer R."/>
            <person name="Lindquist E."/>
            <person name="Lucas S."/>
            <person name="Salamov A."/>
            <person name="McFadden G.I."/>
            <person name="Lane C.E."/>
            <person name="Keeling P.J."/>
            <person name="Gray M.W."/>
            <person name="Grigoriev I.V."/>
            <person name="Archibald J.M."/>
        </authorList>
    </citation>
    <scope>NUCLEOTIDE SEQUENCE</scope>
    <source>
        <strain evidence="4">CCMP2712</strain>
    </source>
</reference>
<evidence type="ECO:0008006" key="5">
    <source>
        <dbReference type="Google" id="ProtNLM"/>
    </source>
</evidence>
<keyword evidence="4" id="KW-1185">Reference proteome</keyword>
<dbReference type="PaxDb" id="55529-EKX41518"/>
<dbReference type="HOGENOM" id="CLU_1148572_0_0_1"/>
<protein>
    <recommendedName>
        <fullName evidence="5">Actin-binding transcription modulator</fullName>
    </recommendedName>
</protein>
<dbReference type="eggNOG" id="KOG3266">
    <property type="taxonomic scope" value="Eukaryota"/>
</dbReference>
<dbReference type="AlphaFoldDB" id="L1IZ16"/>
<dbReference type="InterPro" id="IPR011053">
    <property type="entry name" value="Single_hybrid_motif"/>
</dbReference>
<dbReference type="EnsemblProtists" id="EKX41518">
    <property type="protein sequence ID" value="EKX41518"/>
    <property type="gene ID" value="GUITHDRAFT_112492"/>
</dbReference>
<name>L1IZ16_GUITC</name>
<dbReference type="OMA" id="GKACEDH"/>
<evidence type="ECO:0000313" key="2">
    <source>
        <dbReference type="EMBL" id="EKX41518.1"/>
    </source>
</evidence>
<sequence>MEDGVENPRKRLKTGEESGHMTQTSVGAACLRSREKLLARERDYTHYFATNVGGQEGADQFVYQHFNSLCVVGLAPSHVAFRDGRRIVAVDFDVGRSGDKTEVKPSGKKKNGSLFVKEDSRLCDVVCDDGSRFKIRAAIQGHLLEMNSNLQSNPDLLNLKASSEGFISIIQPRRELENKLRESCKLLSLDEFNKVRSVESVE</sequence>
<evidence type="ECO:0000313" key="3">
    <source>
        <dbReference type="EnsemblProtists" id="EKX41518"/>
    </source>
</evidence>
<accession>L1IZ16</accession>
<dbReference type="KEGG" id="gtt:GUITHDRAFT_112492"/>
<dbReference type="Proteomes" id="UP000011087">
    <property type="component" value="Unassembled WGS sequence"/>
</dbReference>
<dbReference type="PANTHER" id="PTHR13651:SF0">
    <property type="entry name" value="PROTEIN ABITRAM"/>
    <property type="match status" value="1"/>
</dbReference>
<dbReference type="RefSeq" id="XP_005828498.1">
    <property type="nucleotide sequence ID" value="XM_005828441.1"/>
</dbReference>
<dbReference type="InterPro" id="IPR039169">
    <property type="entry name" value="Abitram"/>
</dbReference>
<organism evidence="2">
    <name type="scientific">Guillardia theta (strain CCMP2712)</name>
    <name type="common">Cryptophyte</name>
    <dbReference type="NCBI Taxonomy" id="905079"/>
    <lineage>
        <taxon>Eukaryota</taxon>
        <taxon>Cryptophyceae</taxon>
        <taxon>Pyrenomonadales</taxon>
        <taxon>Geminigeraceae</taxon>
        <taxon>Guillardia</taxon>
    </lineage>
</organism>
<dbReference type="EMBL" id="JH993023">
    <property type="protein sequence ID" value="EKX41518.1"/>
    <property type="molecule type" value="Genomic_DNA"/>
</dbReference>